<reference evidence="4" key="1">
    <citation type="submission" date="2023-10" db="EMBL/GenBank/DDBJ databases">
        <authorList>
            <person name="Chen Y."/>
            <person name="Shah S."/>
            <person name="Dougan E. K."/>
            <person name="Thang M."/>
            <person name="Chan C."/>
        </authorList>
    </citation>
    <scope>NUCLEOTIDE SEQUENCE [LARGE SCALE GENOMIC DNA]</scope>
</reference>
<name>A0ABN9PU04_9DINO</name>
<evidence type="ECO:0000256" key="3">
    <source>
        <dbReference type="SAM" id="SignalP"/>
    </source>
</evidence>
<feature type="signal peptide" evidence="3">
    <location>
        <begin position="1"/>
        <end position="24"/>
    </location>
</feature>
<keyword evidence="1" id="KW-0175">Coiled coil</keyword>
<evidence type="ECO:0000313" key="4">
    <source>
        <dbReference type="EMBL" id="CAK0796482.1"/>
    </source>
</evidence>
<keyword evidence="3" id="KW-0732">Signal</keyword>
<feature type="region of interest" description="Disordered" evidence="2">
    <location>
        <begin position="27"/>
        <end position="55"/>
    </location>
</feature>
<sequence>MLVPRGLTVLGALGLAAALARTGADKRHSGAPLWTGGAVGQTQAEPQGAAAKGDGDLQAQDAFDRALLAAIKAKKRRTVPVSEAEAEHEQQVLAELEAKDQAELAAEIAKAEKEASEKAEAMKAAVQLQQKMEKEEAEKRAMEIRAARDMQAQYEAELEAESKREAEFEAWAKAHPELQR</sequence>
<dbReference type="EMBL" id="CAUYUJ010001558">
    <property type="protein sequence ID" value="CAK0796482.1"/>
    <property type="molecule type" value="Genomic_DNA"/>
</dbReference>
<organism evidence="4 5">
    <name type="scientific">Prorocentrum cordatum</name>
    <dbReference type="NCBI Taxonomy" id="2364126"/>
    <lineage>
        <taxon>Eukaryota</taxon>
        <taxon>Sar</taxon>
        <taxon>Alveolata</taxon>
        <taxon>Dinophyceae</taxon>
        <taxon>Prorocentrales</taxon>
        <taxon>Prorocentraceae</taxon>
        <taxon>Prorocentrum</taxon>
    </lineage>
</organism>
<comment type="caution">
    <text evidence="4">The sequence shown here is derived from an EMBL/GenBank/DDBJ whole genome shotgun (WGS) entry which is preliminary data.</text>
</comment>
<proteinExistence type="predicted"/>
<evidence type="ECO:0000313" key="5">
    <source>
        <dbReference type="Proteomes" id="UP001189429"/>
    </source>
</evidence>
<keyword evidence="5" id="KW-1185">Reference proteome</keyword>
<protein>
    <submittedName>
        <fullName evidence="4">Uncharacterized protein</fullName>
    </submittedName>
</protein>
<evidence type="ECO:0000256" key="2">
    <source>
        <dbReference type="SAM" id="MobiDB-lite"/>
    </source>
</evidence>
<evidence type="ECO:0000256" key="1">
    <source>
        <dbReference type="SAM" id="Coils"/>
    </source>
</evidence>
<feature type="coiled-coil region" evidence="1">
    <location>
        <begin position="94"/>
        <end position="164"/>
    </location>
</feature>
<dbReference type="Proteomes" id="UP001189429">
    <property type="component" value="Unassembled WGS sequence"/>
</dbReference>
<gene>
    <name evidence="4" type="ORF">PCOR1329_LOCUS5859</name>
</gene>
<accession>A0ABN9PU04</accession>
<feature type="chain" id="PRO_5046767260" evidence="3">
    <location>
        <begin position="25"/>
        <end position="180"/>
    </location>
</feature>